<protein>
    <submittedName>
        <fullName evidence="3">Uncharacterized protein</fullName>
    </submittedName>
</protein>
<feature type="compositionally biased region" description="Acidic residues" evidence="1">
    <location>
        <begin position="102"/>
        <end position="114"/>
    </location>
</feature>
<proteinExistence type="predicted"/>
<gene>
    <name evidence="3" type="ORF">KIN20_031606</name>
</gene>
<feature type="region of interest" description="Disordered" evidence="1">
    <location>
        <begin position="82"/>
        <end position="130"/>
    </location>
</feature>
<reference evidence="3" key="1">
    <citation type="submission" date="2021-06" db="EMBL/GenBank/DDBJ databases">
        <title>Parelaphostrongylus tenuis whole genome reference sequence.</title>
        <authorList>
            <person name="Garwood T.J."/>
            <person name="Larsen P.A."/>
            <person name="Fountain-Jones N.M."/>
            <person name="Garbe J.R."/>
            <person name="Macchietto M.G."/>
            <person name="Kania S.A."/>
            <person name="Gerhold R.W."/>
            <person name="Richards J.E."/>
            <person name="Wolf T.M."/>
        </authorList>
    </citation>
    <scope>NUCLEOTIDE SEQUENCE</scope>
    <source>
        <strain evidence="3">MNPRO001-30</strain>
        <tissue evidence="3">Meninges</tissue>
    </source>
</reference>
<evidence type="ECO:0000313" key="3">
    <source>
        <dbReference type="EMBL" id="KAJ1369982.1"/>
    </source>
</evidence>
<dbReference type="AlphaFoldDB" id="A0AAD5WH39"/>
<keyword evidence="2" id="KW-1133">Transmembrane helix</keyword>
<feature type="compositionally biased region" description="Low complexity" evidence="1">
    <location>
        <begin position="12"/>
        <end position="21"/>
    </location>
</feature>
<keyword evidence="4" id="KW-1185">Reference proteome</keyword>
<dbReference type="EMBL" id="JAHQIW010006712">
    <property type="protein sequence ID" value="KAJ1369982.1"/>
    <property type="molecule type" value="Genomic_DNA"/>
</dbReference>
<name>A0AAD5WH39_PARTN</name>
<dbReference type="Proteomes" id="UP001196413">
    <property type="component" value="Unassembled WGS sequence"/>
</dbReference>
<organism evidence="3 4">
    <name type="scientific">Parelaphostrongylus tenuis</name>
    <name type="common">Meningeal worm</name>
    <dbReference type="NCBI Taxonomy" id="148309"/>
    <lineage>
        <taxon>Eukaryota</taxon>
        <taxon>Metazoa</taxon>
        <taxon>Ecdysozoa</taxon>
        <taxon>Nematoda</taxon>
        <taxon>Chromadorea</taxon>
        <taxon>Rhabditida</taxon>
        <taxon>Rhabditina</taxon>
        <taxon>Rhabditomorpha</taxon>
        <taxon>Strongyloidea</taxon>
        <taxon>Metastrongylidae</taxon>
        <taxon>Parelaphostrongylus</taxon>
    </lineage>
</organism>
<feature type="compositionally biased region" description="Polar residues" evidence="1">
    <location>
        <begin position="90"/>
        <end position="100"/>
    </location>
</feature>
<feature type="region of interest" description="Disordered" evidence="1">
    <location>
        <begin position="1"/>
        <end position="21"/>
    </location>
</feature>
<keyword evidence="2" id="KW-0472">Membrane</keyword>
<feature type="compositionally biased region" description="Low complexity" evidence="1">
    <location>
        <begin position="222"/>
        <end position="236"/>
    </location>
</feature>
<feature type="transmembrane region" description="Helical" evidence="2">
    <location>
        <begin position="35"/>
        <end position="56"/>
    </location>
</feature>
<comment type="caution">
    <text evidence="3">The sequence shown here is derived from an EMBL/GenBank/DDBJ whole genome shotgun (WGS) entry which is preliminary data.</text>
</comment>
<evidence type="ECO:0000256" key="1">
    <source>
        <dbReference type="SAM" id="MobiDB-lite"/>
    </source>
</evidence>
<evidence type="ECO:0000313" key="4">
    <source>
        <dbReference type="Proteomes" id="UP001196413"/>
    </source>
</evidence>
<keyword evidence="2" id="KW-0812">Transmembrane</keyword>
<accession>A0AAD5WH39</accession>
<feature type="region of interest" description="Disordered" evidence="1">
    <location>
        <begin position="210"/>
        <end position="236"/>
    </location>
</feature>
<evidence type="ECO:0000256" key="2">
    <source>
        <dbReference type="SAM" id="Phobius"/>
    </source>
</evidence>
<sequence>MPANYSYRDLKSSSTTTTTTSSIGLAPAKTPMSLAYHPVATLFSLFASGPIWRLIVHIKEVLTKTHQRDYFEISSRSSDVIHSSSEVSSGQMSTSATIGSSYDDEEATDFETDGTSDVSVSSTQPSDTSYQLSALNEELDREKLAKLVQLHPADKEWITAAWDFVDNGPTFCRSPRAVKVVRKAPCTLRRGKNNWTELYRENYLRRRSKRHCSPPMDELKRLSLNSNSSPLSKVIA</sequence>